<dbReference type="Gramene" id="PRQ60755">
    <property type="protein sequence ID" value="PRQ60755"/>
    <property type="gene ID" value="RchiOBHm_Chr0c45g0503791"/>
</dbReference>
<organism evidence="1 2">
    <name type="scientific">Rosa chinensis</name>
    <name type="common">China rose</name>
    <dbReference type="NCBI Taxonomy" id="74649"/>
    <lineage>
        <taxon>Eukaryota</taxon>
        <taxon>Viridiplantae</taxon>
        <taxon>Streptophyta</taxon>
        <taxon>Embryophyta</taxon>
        <taxon>Tracheophyta</taxon>
        <taxon>Spermatophyta</taxon>
        <taxon>Magnoliopsida</taxon>
        <taxon>eudicotyledons</taxon>
        <taxon>Gunneridae</taxon>
        <taxon>Pentapetalae</taxon>
        <taxon>rosids</taxon>
        <taxon>fabids</taxon>
        <taxon>Rosales</taxon>
        <taxon>Rosaceae</taxon>
        <taxon>Rosoideae</taxon>
        <taxon>Rosoideae incertae sedis</taxon>
        <taxon>Rosa</taxon>
    </lineage>
</organism>
<keyword evidence="2" id="KW-1185">Reference proteome</keyword>
<comment type="caution">
    <text evidence="1">The sequence shown here is derived from an EMBL/GenBank/DDBJ whole genome shotgun (WGS) entry which is preliminary data.</text>
</comment>
<proteinExistence type="predicted"/>
<evidence type="ECO:0000313" key="2">
    <source>
        <dbReference type="Proteomes" id="UP000238479"/>
    </source>
</evidence>
<name>A0A2P6SQ04_ROSCH</name>
<reference evidence="1 2" key="1">
    <citation type="journal article" date="2018" name="Nat. Genet.">
        <title>The Rosa genome provides new insights in the design of modern roses.</title>
        <authorList>
            <person name="Bendahmane M."/>
        </authorList>
    </citation>
    <scope>NUCLEOTIDE SEQUENCE [LARGE SCALE GENOMIC DNA]</scope>
    <source>
        <strain evidence="2">cv. Old Blush</strain>
    </source>
</reference>
<protein>
    <submittedName>
        <fullName evidence="1">Uncharacterized protein</fullName>
    </submittedName>
</protein>
<sequence>MPLMETVSAGACLSFRADDGRTNVGRSWWPPGGLVWRRMTNKGGINLSLLVPIPNGGWKRSGVVLGIRASSGGGPMRAKLSSVCRVGVSTILLRPGFSL</sequence>
<accession>A0A2P6SQ04</accession>
<dbReference type="EMBL" id="PDCK01000038">
    <property type="protein sequence ID" value="PRQ60755.1"/>
    <property type="molecule type" value="Genomic_DNA"/>
</dbReference>
<dbReference type="Proteomes" id="UP000238479">
    <property type="component" value="Unassembled WGS sequence"/>
</dbReference>
<gene>
    <name evidence="1" type="ORF">RchiOBHm_Chr0c45g0503791</name>
</gene>
<dbReference type="AlphaFoldDB" id="A0A2P6SQ04"/>
<evidence type="ECO:0000313" key="1">
    <source>
        <dbReference type="EMBL" id="PRQ60755.1"/>
    </source>
</evidence>